<evidence type="ECO:0000313" key="2">
    <source>
        <dbReference type="EMBL" id="QLY28322.1"/>
    </source>
</evidence>
<gene>
    <name evidence="2" type="ORF">H0264_23410</name>
</gene>
<evidence type="ECO:0000313" key="3">
    <source>
        <dbReference type="Proteomes" id="UP000515512"/>
    </source>
</evidence>
<dbReference type="EMBL" id="CP059399">
    <property type="protein sequence ID" value="QLY28322.1"/>
    <property type="molecule type" value="Genomic_DNA"/>
</dbReference>
<dbReference type="Proteomes" id="UP000515512">
    <property type="component" value="Chromosome"/>
</dbReference>
<evidence type="ECO:0000259" key="1">
    <source>
        <dbReference type="Pfam" id="PF04149"/>
    </source>
</evidence>
<dbReference type="RefSeq" id="WP_181579530.1">
    <property type="nucleotide sequence ID" value="NZ_CP059399.1"/>
</dbReference>
<protein>
    <submittedName>
        <fullName evidence="2">DUF397 domain-containing protein</fullName>
    </submittedName>
</protein>
<dbReference type="Pfam" id="PF04149">
    <property type="entry name" value="DUF397"/>
    <property type="match status" value="1"/>
</dbReference>
<sequence length="70" mass="7526">MNIDLTGARWFKSSRSHGGGECVEAAHLSGGHVGVRDSKLGSSGPVLVFDGEVWDHFTEALRLGKFDRKG</sequence>
<proteinExistence type="predicted"/>
<dbReference type="InterPro" id="IPR007278">
    <property type="entry name" value="DUF397"/>
</dbReference>
<name>A0A7D6V8M8_9NOCA</name>
<keyword evidence="3" id="KW-1185">Reference proteome</keyword>
<accession>A0A7D6V8M8</accession>
<dbReference type="KEGG" id="nhu:H0264_23410"/>
<organism evidence="2 3">
    <name type="scientific">Nocardia huaxiensis</name>
    <dbReference type="NCBI Taxonomy" id="2755382"/>
    <lineage>
        <taxon>Bacteria</taxon>
        <taxon>Bacillati</taxon>
        <taxon>Actinomycetota</taxon>
        <taxon>Actinomycetes</taxon>
        <taxon>Mycobacteriales</taxon>
        <taxon>Nocardiaceae</taxon>
        <taxon>Nocardia</taxon>
    </lineage>
</organism>
<reference evidence="2 3" key="1">
    <citation type="submission" date="2020-07" db="EMBL/GenBank/DDBJ databases">
        <authorList>
            <person name="Zhuang K."/>
            <person name="Ran Y."/>
        </authorList>
    </citation>
    <scope>NUCLEOTIDE SEQUENCE [LARGE SCALE GENOMIC DNA]</scope>
    <source>
        <strain evidence="2 3">WCH-YHL-001</strain>
    </source>
</reference>
<feature type="domain" description="DUF397" evidence="1">
    <location>
        <begin position="8"/>
        <end position="62"/>
    </location>
</feature>
<dbReference type="AlphaFoldDB" id="A0A7D6V8M8"/>